<comment type="caution">
    <text evidence="3">The sequence shown here is derived from an EMBL/GenBank/DDBJ whole genome shotgun (WGS) entry which is preliminary data.</text>
</comment>
<organism evidence="3 4">
    <name type="scientific">Posidoniimonas polymericola</name>
    <dbReference type="NCBI Taxonomy" id="2528002"/>
    <lineage>
        <taxon>Bacteria</taxon>
        <taxon>Pseudomonadati</taxon>
        <taxon>Planctomycetota</taxon>
        <taxon>Planctomycetia</taxon>
        <taxon>Pirellulales</taxon>
        <taxon>Lacipirellulaceae</taxon>
        <taxon>Posidoniimonas</taxon>
    </lineage>
</organism>
<dbReference type="Proteomes" id="UP000318478">
    <property type="component" value="Unassembled WGS sequence"/>
</dbReference>
<name>A0A5C5YPY2_9BACT</name>
<protein>
    <recommendedName>
        <fullName evidence="2">NIPSNAP domain-containing protein</fullName>
    </recommendedName>
</protein>
<evidence type="ECO:0000256" key="1">
    <source>
        <dbReference type="SAM" id="SignalP"/>
    </source>
</evidence>
<dbReference type="EMBL" id="SJPO01000005">
    <property type="protein sequence ID" value="TWT77022.1"/>
    <property type="molecule type" value="Genomic_DNA"/>
</dbReference>
<dbReference type="Gene3D" id="3.30.70.100">
    <property type="match status" value="2"/>
</dbReference>
<sequence length="258" mass="28946" precursor="true">MTLHRLAFAPLLLLLATCCFAEDATKQVIQLRTYTLVDAEAEQRLDDYLENALLPALKRQGIGPVGVLTPAEAEAGQPPRVMLITPADSWAALLDAERRLDADTEYRQAAKDYLATPADKPLVKRITSELLIAFDAWPQTSVPEQKQAGKDRLFELRTYESPTEEFGRLKVEMFNSGEIPIFLDSGISPVFMGQAVVGDKLPNLTYLTVYDDADARDLAWKTFVEHADWQVLKEVKKYLGTVSKIHKSDWKAKSYSEL</sequence>
<dbReference type="RefSeq" id="WP_146587257.1">
    <property type="nucleotide sequence ID" value="NZ_SJPO01000005.1"/>
</dbReference>
<dbReference type="SUPFAM" id="SSF54909">
    <property type="entry name" value="Dimeric alpha+beta barrel"/>
    <property type="match status" value="2"/>
</dbReference>
<dbReference type="InterPro" id="IPR012577">
    <property type="entry name" value="NIPSNAP"/>
</dbReference>
<evidence type="ECO:0000313" key="3">
    <source>
        <dbReference type="EMBL" id="TWT77022.1"/>
    </source>
</evidence>
<feature type="domain" description="NIPSNAP" evidence="2">
    <location>
        <begin position="154"/>
        <end position="256"/>
    </location>
</feature>
<feature type="chain" id="PRO_5022811166" description="NIPSNAP domain-containing protein" evidence="1">
    <location>
        <begin position="22"/>
        <end position="258"/>
    </location>
</feature>
<accession>A0A5C5YPY2</accession>
<gene>
    <name evidence="3" type="ORF">Pla123a_24500</name>
</gene>
<evidence type="ECO:0000313" key="4">
    <source>
        <dbReference type="Proteomes" id="UP000318478"/>
    </source>
</evidence>
<feature type="signal peptide" evidence="1">
    <location>
        <begin position="1"/>
        <end position="21"/>
    </location>
</feature>
<keyword evidence="4" id="KW-1185">Reference proteome</keyword>
<dbReference type="Pfam" id="PF07978">
    <property type="entry name" value="NIPSNAP"/>
    <property type="match status" value="1"/>
</dbReference>
<keyword evidence="1" id="KW-0732">Signal</keyword>
<dbReference type="OrthoDB" id="9809695at2"/>
<dbReference type="AlphaFoldDB" id="A0A5C5YPY2"/>
<reference evidence="3 4" key="1">
    <citation type="submission" date="2019-02" db="EMBL/GenBank/DDBJ databases">
        <title>Deep-cultivation of Planctomycetes and their phenomic and genomic characterization uncovers novel biology.</title>
        <authorList>
            <person name="Wiegand S."/>
            <person name="Jogler M."/>
            <person name="Boedeker C."/>
            <person name="Pinto D."/>
            <person name="Vollmers J."/>
            <person name="Rivas-Marin E."/>
            <person name="Kohn T."/>
            <person name="Peeters S.H."/>
            <person name="Heuer A."/>
            <person name="Rast P."/>
            <person name="Oberbeckmann S."/>
            <person name="Bunk B."/>
            <person name="Jeske O."/>
            <person name="Meyerdierks A."/>
            <person name="Storesund J.E."/>
            <person name="Kallscheuer N."/>
            <person name="Luecker S."/>
            <person name="Lage O.M."/>
            <person name="Pohl T."/>
            <person name="Merkel B.J."/>
            <person name="Hornburger P."/>
            <person name="Mueller R.-W."/>
            <person name="Bruemmer F."/>
            <person name="Labrenz M."/>
            <person name="Spormann A.M."/>
            <person name="Op Den Camp H."/>
            <person name="Overmann J."/>
            <person name="Amann R."/>
            <person name="Jetten M.S.M."/>
            <person name="Mascher T."/>
            <person name="Medema M.H."/>
            <person name="Devos D.P."/>
            <person name="Kaster A.-K."/>
            <person name="Ovreas L."/>
            <person name="Rohde M."/>
            <person name="Galperin M.Y."/>
            <person name="Jogler C."/>
        </authorList>
    </citation>
    <scope>NUCLEOTIDE SEQUENCE [LARGE SCALE GENOMIC DNA]</scope>
    <source>
        <strain evidence="3 4">Pla123a</strain>
    </source>
</reference>
<proteinExistence type="predicted"/>
<dbReference type="InterPro" id="IPR011008">
    <property type="entry name" value="Dimeric_a/b-barrel"/>
</dbReference>
<evidence type="ECO:0000259" key="2">
    <source>
        <dbReference type="Pfam" id="PF07978"/>
    </source>
</evidence>